<reference evidence="1 2" key="1">
    <citation type="journal article" date="2015" name="Int. J. Syst. Evol. Microbiol.">
        <title>Streptomyces gilvifuscus sp. nov., an actinomycete that produces antibacterial compounds isolated from soil.</title>
        <authorList>
            <person name="Nguyen T.M."/>
            <person name="Kim J."/>
        </authorList>
    </citation>
    <scope>NUCLEOTIDE SEQUENCE [LARGE SCALE GENOMIC DNA]</scope>
    <source>
        <strain evidence="1 2">T113</strain>
    </source>
</reference>
<comment type="caution">
    <text evidence="1">The sequence shown here is derived from an EMBL/GenBank/DDBJ whole genome shotgun (WGS) entry which is preliminary data.</text>
</comment>
<dbReference type="Proteomes" id="UP001221328">
    <property type="component" value="Unassembled WGS sequence"/>
</dbReference>
<protein>
    <submittedName>
        <fullName evidence="1">Uncharacterized protein</fullName>
    </submittedName>
</protein>
<gene>
    <name evidence="1" type="ORF">PO587_27680</name>
</gene>
<dbReference type="EMBL" id="JAQOSK010000011">
    <property type="protein sequence ID" value="MDC2958227.1"/>
    <property type="molecule type" value="Genomic_DNA"/>
</dbReference>
<keyword evidence="2" id="KW-1185">Reference proteome</keyword>
<accession>A0ABT5G0J1</accession>
<evidence type="ECO:0000313" key="1">
    <source>
        <dbReference type="EMBL" id="MDC2958227.1"/>
    </source>
</evidence>
<proteinExistence type="predicted"/>
<evidence type="ECO:0000313" key="2">
    <source>
        <dbReference type="Proteomes" id="UP001221328"/>
    </source>
</evidence>
<sequence length="108" mass="12519">MSTVRDLADFLRGRWNEEEDACTLFHELNCPVFKPASPGGARSCPYPAEIRARLATQRRILADCEKRIQRERKAGPCWPVESIVAFTAMKAFARHFELHPAWEDQWYP</sequence>
<name>A0ABT5G0J1_9ACTN</name>
<dbReference type="RefSeq" id="WP_272177119.1">
    <property type="nucleotide sequence ID" value="NZ_JAQOSK010000011.1"/>
</dbReference>
<organism evidence="1 2">
    <name type="scientific">Streptomyces gilvifuscus</name>
    <dbReference type="NCBI Taxonomy" id="1550617"/>
    <lineage>
        <taxon>Bacteria</taxon>
        <taxon>Bacillati</taxon>
        <taxon>Actinomycetota</taxon>
        <taxon>Actinomycetes</taxon>
        <taxon>Kitasatosporales</taxon>
        <taxon>Streptomycetaceae</taxon>
        <taxon>Streptomyces</taxon>
    </lineage>
</organism>